<evidence type="ECO:0000256" key="1">
    <source>
        <dbReference type="SAM" id="MobiDB-lite"/>
    </source>
</evidence>
<dbReference type="Proteomes" id="UP000799118">
    <property type="component" value="Unassembled WGS sequence"/>
</dbReference>
<feature type="compositionally biased region" description="Basic and acidic residues" evidence="1">
    <location>
        <begin position="22"/>
        <end position="46"/>
    </location>
</feature>
<feature type="region of interest" description="Disordered" evidence="1">
    <location>
        <begin position="17"/>
        <end position="46"/>
    </location>
</feature>
<organism evidence="2 3">
    <name type="scientific">Gymnopus androsaceus JB14</name>
    <dbReference type="NCBI Taxonomy" id="1447944"/>
    <lineage>
        <taxon>Eukaryota</taxon>
        <taxon>Fungi</taxon>
        <taxon>Dikarya</taxon>
        <taxon>Basidiomycota</taxon>
        <taxon>Agaricomycotina</taxon>
        <taxon>Agaricomycetes</taxon>
        <taxon>Agaricomycetidae</taxon>
        <taxon>Agaricales</taxon>
        <taxon>Marasmiineae</taxon>
        <taxon>Omphalotaceae</taxon>
        <taxon>Gymnopus</taxon>
    </lineage>
</organism>
<gene>
    <name evidence="2" type="ORF">BT96DRAFT_912786</name>
</gene>
<reference evidence="2" key="1">
    <citation type="journal article" date="2019" name="Environ. Microbiol.">
        <title>Fungal ecological strategies reflected in gene transcription - a case study of two litter decomposers.</title>
        <authorList>
            <person name="Barbi F."/>
            <person name="Kohler A."/>
            <person name="Barry K."/>
            <person name="Baskaran P."/>
            <person name="Daum C."/>
            <person name="Fauchery L."/>
            <person name="Ihrmark K."/>
            <person name="Kuo A."/>
            <person name="LaButti K."/>
            <person name="Lipzen A."/>
            <person name="Morin E."/>
            <person name="Grigoriev I.V."/>
            <person name="Henrissat B."/>
            <person name="Lindahl B."/>
            <person name="Martin F."/>
        </authorList>
    </citation>
    <scope>NUCLEOTIDE SEQUENCE</scope>
    <source>
        <strain evidence="2">JB14</strain>
    </source>
</reference>
<protein>
    <submittedName>
        <fullName evidence="2">Uncharacterized protein</fullName>
    </submittedName>
</protein>
<sequence length="82" mass="9936">MRDLQRSWLSGALWKTSQVGKEAGEPRLEDERDQENKRGLSDEEYRQYRKHGPTYRYVLLIHSNLTFQPNFNRDHEERNTRT</sequence>
<accession>A0A6A4IGR9</accession>
<dbReference type="EMBL" id="ML769386">
    <property type="protein sequence ID" value="KAE9409806.1"/>
    <property type="molecule type" value="Genomic_DNA"/>
</dbReference>
<dbReference type="AlphaFoldDB" id="A0A6A4IGR9"/>
<keyword evidence="3" id="KW-1185">Reference proteome</keyword>
<evidence type="ECO:0000313" key="2">
    <source>
        <dbReference type="EMBL" id="KAE9409806.1"/>
    </source>
</evidence>
<proteinExistence type="predicted"/>
<name>A0A6A4IGR9_9AGAR</name>
<evidence type="ECO:0000313" key="3">
    <source>
        <dbReference type="Proteomes" id="UP000799118"/>
    </source>
</evidence>